<evidence type="ECO:0000313" key="5">
    <source>
        <dbReference type="Proteomes" id="UP000244893"/>
    </source>
</evidence>
<feature type="compositionally biased region" description="Basic and acidic residues" evidence="2">
    <location>
        <begin position="1"/>
        <end position="14"/>
    </location>
</feature>
<name>A0A2V1HLX3_9MICO</name>
<dbReference type="GO" id="GO:0004556">
    <property type="term" value="F:alpha-amylase activity"/>
    <property type="evidence" value="ECO:0007669"/>
    <property type="project" value="TreeGrafter"/>
</dbReference>
<feature type="compositionally biased region" description="Basic and acidic residues" evidence="2">
    <location>
        <begin position="23"/>
        <end position="38"/>
    </location>
</feature>
<comment type="similarity">
    <text evidence="1">Belongs to the glycosyl hydrolase 13 family.</text>
</comment>
<accession>A0A2V1HLX3</accession>
<gene>
    <name evidence="4" type="ORF">DDQ50_14510</name>
</gene>
<dbReference type="AlphaFoldDB" id="A0A2V1HLX3"/>
<evidence type="ECO:0000313" key="4">
    <source>
        <dbReference type="EMBL" id="PVZ93528.1"/>
    </source>
</evidence>
<feature type="region of interest" description="Disordered" evidence="2">
    <location>
        <begin position="1"/>
        <end position="46"/>
    </location>
</feature>
<proteinExistence type="inferred from homology"/>
<dbReference type="Pfam" id="PF00128">
    <property type="entry name" value="Alpha-amylase"/>
    <property type="match status" value="2"/>
</dbReference>
<dbReference type="PANTHER" id="PTHR10357:SF179">
    <property type="entry name" value="NEUTRAL AND BASIC AMINO ACID TRANSPORT PROTEIN RBAT"/>
    <property type="match status" value="1"/>
</dbReference>
<dbReference type="Gene3D" id="3.20.20.80">
    <property type="entry name" value="Glycosidases"/>
    <property type="match status" value="1"/>
</dbReference>
<feature type="domain" description="Glycosyl hydrolase family 13 catalytic" evidence="3">
    <location>
        <begin position="64"/>
        <end position="475"/>
    </location>
</feature>
<comment type="caution">
    <text evidence="4">The sequence shown here is derived from an EMBL/GenBank/DDBJ whole genome shotgun (WGS) entry which is preliminary data.</text>
</comment>
<sequence>MDGRRGVRRLDPDYVLRPAPGPRAHDRVHPVGGGERRVTSAPSSPAPASVVDDAAWWRQAAVYQIYPRSFADANGDGIGDLAGVTSRVQYLQELGIDAVWLSPFYPSALADGGYDVADYRDVDPRLGTLDDFDAMLAALHAVGIRVVVDIVPNHTSDLHAWFQEALAAGRGSAARARYIFREGTGPDGAEPPTDWRSLFGGPAWERVADGQWYLHNFAVEQPDLDWSNPEVRDDFVRTLRFWSDRGVDGFRVDVAHFLTKDLTEPLLSQAELDALPHDGNHPMIDRDDVHEIYAQWREVFDSYDPPRTAVAEAWVHPSRVPLYASARGLGQSFNFDLLEADFDAEQFRRIVAHNLTLAASSGSSTTWVLSNHDVVRHPTRYGLPIPDRDSEGRATRKQGADWLLSGGTEPPLDRSRGLRRARAASLFLLGLPGSAYLYQGEELGLHEVAEIDDTERQDPAFLRQPEREKGRDGCRVPLPWTSSGSSLGFGENGAHLSQPEWFAEQSVAEQEGDRESTLALYRRALALRHELQTGESLEWIDTGRLDVLRFVRPNGWTVVTNFGADGYVLGDVEVLLASSDVQQGVVAGESTVWCRLREG</sequence>
<dbReference type="CDD" id="cd11332">
    <property type="entry name" value="AmyAc_OligoGlu_TS"/>
    <property type="match status" value="1"/>
</dbReference>
<dbReference type="Gene3D" id="3.90.400.10">
    <property type="entry name" value="Oligo-1,6-glucosidase, Domain 2"/>
    <property type="match status" value="1"/>
</dbReference>
<dbReference type="SUPFAM" id="SSF51445">
    <property type="entry name" value="(Trans)glycosidases"/>
    <property type="match status" value="1"/>
</dbReference>
<feature type="region of interest" description="Disordered" evidence="2">
    <location>
        <begin position="380"/>
        <end position="416"/>
    </location>
</feature>
<dbReference type="InterPro" id="IPR006047">
    <property type="entry name" value="GH13_cat_dom"/>
</dbReference>
<dbReference type="PANTHER" id="PTHR10357">
    <property type="entry name" value="ALPHA-AMYLASE FAMILY MEMBER"/>
    <property type="match status" value="1"/>
</dbReference>
<evidence type="ECO:0000256" key="2">
    <source>
        <dbReference type="SAM" id="MobiDB-lite"/>
    </source>
</evidence>
<dbReference type="GO" id="GO:0009313">
    <property type="term" value="P:oligosaccharide catabolic process"/>
    <property type="evidence" value="ECO:0007669"/>
    <property type="project" value="TreeGrafter"/>
</dbReference>
<dbReference type="Proteomes" id="UP000244893">
    <property type="component" value="Unassembled WGS sequence"/>
</dbReference>
<evidence type="ECO:0000259" key="3">
    <source>
        <dbReference type="SMART" id="SM00642"/>
    </source>
</evidence>
<keyword evidence="5" id="KW-1185">Reference proteome</keyword>
<reference evidence="4 5" key="1">
    <citation type="submission" date="2018-05" db="EMBL/GenBank/DDBJ databases">
        <title>Amnibacterium sp. M8JJ-5, whole genome shotgun sequence.</title>
        <authorList>
            <person name="Tuo L."/>
        </authorList>
    </citation>
    <scope>NUCLEOTIDE SEQUENCE [LARGE SCALE GENOMIC DNA]</scope>
    <source>
        <strain evidence="4 5">M8JJ-5</strain>
    </source>
</reference>
<dbReference type="EMBL" id="QEOP01000003">
    <property type="protein sequence ID" value="PVZ93528.1"/>
    <property type="molecule type" value="Genomic_DNA"/>
</dbReference>
<protein>
    <submittedName>
        <fullName evidence="4">Alpha-amylase</fullName>
    </submittedName>
</protein>
<evidence type="ECO:0000256" key="1">
    <source>
        <dbReference type="ARBA" id="ARBA00008061"/>
    </source>
</evidence>
<dbReference type="InterPro" id="IPR017853">
    <property type="entry name" value="GH"/>
</dbReference>
<dbReference type="InterPro" id="IPR045857">
    <property type="entry name" value="O16G_dom_2"/>
</dbReference>
<dbReference type="SMART" id="SM00642">
    <property type="entry name" value="Aamy"/>
    <property type="match status" value="1"/>
</dbReference>
<organism evidence="4 5">
    <name type="scientific">Amnibacterium flavum</name>
    <dbReference type="NCBI Taxonomy" id="2173173"/>
    <lineage>
        <taxon>Bacteria</taxon>
        <taxon>Bacillati</taxon>
        <taxon>Actinomycetota</taxon>
        <taxon>Actinomycetes</taxon>
        <taxon>Micrococcales</taxon>
        <taxon>Microbacteriaceae</taxon>
        <taxon>Amnibacterium</taxon>
    </lineage>
</organism>
<dbReference type="OrthoDB" id="9043248at2"/>